<protein>
    <submittedName>
        <fullName evidence="1">Uncharacterized protein</fullName>
    </submittedName>
</protein>
<keyword evidence="2" id="KW-1185">Reference proteome</keyword>
<sequence length="686" mass="78588">MAATTWTTLLPELKADICEILYDADPKSLVNLAVANKDCYAVASLFLFRTIKVFVRDRDQLQTRVQDYVKSLHRVGAHKHVRRLVIYGPGLHDSSATCSTSPYLVRTLYFDPDPERENDEDPFHSRLEKITGVDAYDNIYHSSFVPDASPVETAYKLDDWRPLADLVRQLPMLSDVIYQCSAQFPPCLLKALHERQPERPKCRLHLDSFKLRCLSTEPPTADPHELMLIKSPCLHSITIRTGRRTLHGSGHCVPQDQINLLFRLVAGLTPNLKEVHVFGMDGFPDVPLGPRYASFSPKWEGLLPIPRPGLQEKGSLSYLHLVGDFEFNGRDIDEWASCTDFTVLRTLRLDGLIEQEVIYALYARHSFPSLDALDICLNLDRIERLARLPEHFLWHCEDVEEFLCSLPTLQTLRMRNWVHSVSLQKVLGSNLKTLWLEPAMYSNEHITTEDIAQIREQCPLLENLTLGVVRSEGCVHETAVYTELGTLPKLRRLSLIMDPLRGDFKFSFTRGFQEREIGVVFVNSALDDTLAVAIFNVISAAKEQHNLAPLQKLDIRLVDADLSPDRTNLVFKIEKYIAMLGRSWVVERMPQDVTDSGPALVVREVNKEQYKRTKRRIDENIRGVGSRPGEQLPCLETIFRDIWPERSKGSALEDDWHSWPLTLSWGLRECYNQYCDERICNEWIDS</sequence>
<comment type="caution">
    <text evidence="1">The sequence shown here is derived from an EMBL/GenBank/DDBJ whole genome shotgun (WGS) entry which is preliminary data.</text>
</comment>
<dbReference type="EMBL" id="MU394280">
    <property type="protein sequence ID" value="KAI6093932.1"/>
    <property type="molecule type" value="Genomic_DNA"/>
</dbReference>
<evidence type="ECO:0000313" key="1">
    <source>
        <dbReference type="EMBL" id="KAI6093932.1"/>
    </source>
</evidence>
<proteinExistence type="predicted"/>
<dbReference type="Proteomes" id="UP001497680">
    <property type="component" value="Unassembled WGS sequence"/>
</dbReference>
<name>A0ACC0DM53_9PEZI</name>
<accession>A0ACC0DM53</accession>
<gene>
    <name evidence="1" type="ORF">F4821DRAFT_221764</name>
</gene>
<organism evidence="1 2">
    <name type="scientific">Hypoxylon rubiginosum</name>
    <dbReference type="NCBI Taxonomy" id="110542"/>
    <lineage>
        <taxon>Eukaryota</taxon>
        <taxon>Fungi</taxon>
        <taxon>Dikarya</taxon>
        <taxon>Ascomycota</taxon>
        <taxon>Pezizomycotina</taxon>
        <taxon>Sordariomycetes</taxon>
        <taxon>Xylariomycetidae</taxon>
        <taxon>Xylariales</taxon>
        <taxon>Hypoxylaceae</taxon>
        <taxon>Hypoxylon</taxon>
    </lineage>
</organism>
<evidence type="ECO:0000313" key="2">
    <source>
        <dbReference type="Proteomes" id="UP001497680"/>
    </source>
</evidence>
<reference evidence="1 2" key="1">
    <citation type="journal article" date="2022" name="New Phytol.">
        <title>Ecological generalism drives hyperdiversity of secondary metabolite gene clusters in xylarialean endophytes.</title>
        <authorList>
            <person name="Franco M.E.E."/>
            <person name="Wisecaver J.H."/>
            <person name="Arnold A.E."/>
            <person name="Ju Y.M."/>
            <person name="Slot J.C."/>
            <person name="Ahrendt S."/>
            <person name="Moore L.P."/>
            <person name="Eastman K.E."/>
            <person name="Scott K."/>
            <person name="Konkel Z."/>
            <person name="Mondo S.J."/>
            <person name="Kuo A."/>
            <person name="Hayes R.D."/>
            <person name="Haridas S."/>
            <person name="Andreopoulos B."/>
            <person name="Riley R."/>
            <person name="LaButti K."/>
            <person name="Pangilinan J."/>
            <person name="Lipzen A."/>
            <person name="Amirebrahimi M."/>
            <person name="Yan J."/>
            <person name="Adam C."/>
            <person name="Keymanesh K."/>
            <person name="Ng V."/>
            <person name="Louie K."/>
            <person name="Northen T."/>
            <person name="Drula E."/>
            <person name="Henrissat B."/>
            <person name="Hsieh H.M."/>
            <person name="Youens-Clark K."/>
            <person name="Lutzoni F."/>
            <person name="Miadlikowska J."/>
            <person name="Eastwood D.C."/>
            <person name="Hamelin R.C."/>
            <person name="Grigoriev I.V."/>
            <person name="U'Ren J.M."/>
        </authorList>
    </citation>
    <scope>NUCLEOTIDE SEQUENCE [LARGE SCALE GENOMIC DNA]</scope>
    <source>
        <strain evidence="1 2">ER1909</strain>
    </source>
</reference>